<dbReference type="RefSeq" id="WP_145078380.1">
    <property type="nucleotide sequence ID" value="NZ_CP036425.1"/>
</dbReference>
<keyword evidence="3" id="KW-1003">Cell membrane</keyword>
<dbReference type="InterPro" id="IPR032808">
    <property type="entry name" value="DoxX"/>
</dbReference>
<accession>A0A517YWB8</accession>
<evidence type="ECO:0000256" key="3">
    <source>
        <dbReference type="ARBA" id="ARBA00022475"/>
    </source>
</evidence>
<keyword evidence="9" id="KW-1185">Reference proteome</keyword>
<dbReference type="PANTHER" id="PTHR33452:SF1">
    <property type="entry name" value="INNER MEMBRANE PROTEIN YPHA-RELATED"/>
    <property type="match status" value="1"/>
</dbReference>
<dbReference type="PANTHER" id="PTHR33452">
    <property type="entry name" value="OXIDOREDUCTASE CATD-RELATED"/>
    <property type="match status" value="1"/>
</dbReference>
<name>A0A517YWB8_9BACT</name>
<feature type="transmembrane region" description="Helical" evidence="7">
    <location>
        <begin position="12"/>
        <end position="32"/>
    </location>
</feature>
<dbReference type="EC" id="1.-.-.-" evidence="8"/>
<reference evidence="8 9" key="1">
    <citation type="submission" date="2019-02" db="EMBL/GenBank/DDBJ databases">
        <title>Deep-cultivation of Planctomycetes and their phenomic and genomic characterization uncovers novel biology.</title>
        <authorList>
            <person name="Wiegand S."/>
            <person name="Jogler M."/>
            <person name="Boedeker C."/>
            <person name="Pinto D."/>
            <person name="Vollmers J."/>
            <person name="Rivas-Marin E."/>
            <person name="Kohn T."/>
            <person name="Peeters S.H."/>
            <person name="Heuer A."/>
            <person name="Rast P."/>
            <person name="Oberbeckmann S."/>
            <person name="Bunk B."/>
            <person name="Jeske O."/>
            <person name="Meyerdierks A."/>
            <person name="Storesund J.E."/>
            <person name="Kallscheuer N."/>
            <person name="Luecker S."/>
            <person name="Lage O.M."/>
            <person name="Pohl T."/>
            <person name="Merkel B.J."/>
            <person name="Hornburger P."/>
            <person name="Mueller R.-W."/>
            <person name="Bruemmer F."/>
            <person name="Labrenz M."/>
            <person name="Spormann A.M."/>
            <person name="Op den Camp H."/>
            <person name="Overmann J."/>
            <person name="Amann R."/>
            <person name="Jetten M.S.M."/>
            <person name="Mascher T."/>
            <person name="Medema M.H."/>
            <person name="Devos D.P."/>
            <person name="Kaster A.-K."/>
            <person name="Ovreas L."/>
            <person name="Rohde M."/>
            <person name="Galperin M.Y."/>
            <person name="Jogler C."/>
        </authorList>
    </citation>
    <scope>NUCLEOTIDE SEQUENCE [LARGE SCALE GENOMIC DNA]</scope>
    <source>
        <strain evidence="8 9">KS4</strain>
    </source>
</reference>
<proteinExistence type="inferred from homology"/>
<organism evidence="8 9">
    <name type="scientific">Poriferisphaera corsica</name>
    <dbReference type="NCBI Taxonomy" id="2528020"/>
    <lineage>
        <taxon>Bacteria</taxon>
        <taxon>Pseudomonadati</taxon>
        <taxon>Planctomycetota</taxon>
        <taxon>Phycisphaerae</taxon>
        <taxon>Phycisphaerales</taxon>
        <taxon>Phycisphaeraceae</taxon>
        <taxon>Poriferisphaera</taxon>
    </lineage>
</organism>
<keyword evidence="4 7" id="KW-0812">Transmembrane</keyword>
<protein>
    <submittedName>
        <fullName evidence="8">Oxidoreductase MhqP</fullName>
        <ecNumber evidence="8">1.-.-.-</ecNumber>
    </submittedName>
</protein>
<dbReference type="OrthoDB" id="346004at2"/>
<feature type="transmembrane region" description="Helical" evidence="7">
    <location>
        <begin position="64"/>
        <end position="82"/>
    </location>
</feature>
<evidence type="ECO:0000256" key="1">
    <source>
        <dbReference type="ARBA" id="ARBA00004651"/>
    </source>
</evidence>
<dbReference type="InterPro" id="IPR051907">
    <property type="entry name" value="DoxX-like_oxidoreductase"/>
</dbReference>
<dbReference type="KEGG" id="pcor:KS4_25620"/>
<dbReference type="AlphaFoldDB" id="A0A517YWB8"/>
<evidence type="ECO:0000256" key="4">
    <source>
        <dbReference type="ARBA" id="ARBA00022692"/>
    </source>
</evidence>
<dbReference type="Pfam" id="PF07681">
    <property type="entry name" value="DoxX"/>
    <property type="match status" value="1"/>
</dbReference>
<keyword evidence="5 7" id="KW-1133">Transmembrane helix</keyword>
<evidence type="ECO:0000256" key="7">
    <source>
        <dbReference type="SAM" id="Phobius"/>
    </source>
</evidence>
<sequence length="179" mass="19751">MWKGYLILTHALSRSGIGALLVRLMVGFVFFYHGSQKLFGWFDGPGIDNAKMFFTELQIPMPHITVWVASITEFSSGILLALGFLTRPASFLLAFLMFVAAYVVHSGNGFDFSNNGYEYQAVLMIVAIGFVFSGPGNISVDRIFCLCCKKNCDDNMCPADKCDKQSQDPTSEDGTNPTE</sequence>
<gene>
    <name evidence="8" type="primary">mhqP</name>
    <name evidence="8" type="ORF">KS4_25620</name>
</gene>
<feature type="transmembrane region" description="Helical" evidence="7">
    <location>
        <begin position="119"/>
        <end position="140"/>
    </location>
</feature>
<dbReference type="GO" id="GO:0005886">
    <property type="term" value="C:plasma membrane"/>
    <property type="evidence" value="ECO:0007669"/>
    <property type="project" value="UniProtKB-SubCell"/>
</dbReference>
<dbReference type="GO" id="GO:0016491">
    <property type="term" value="F:oxidoreductase activity"/>
    <property type="evidence" value="ECO:0007669"/>
    <property type="project" value="UniProtKB-KW"/>
</dbReference>
<evidence type="ECO:0000313" key="8">
    <source>
        <dbReference type="EMBL" id="QDU34492.1"/>
    </source>
</evidence>
<comment type="similarity">
    <text evidence="2">Belongs to the DoxX family.</text>
</comment>
<keyword evidence="8" id="KW-0560">Oxidoreductase</keyword>
<evidence type="ECO:0000313" key="9">
    <source>
        <dbReference type="Proteomes" id="UP000317369"/>
    </source>
</evidence>
<evidence type="ECO:0000256" key="6">
    <source>
        <dbReference type="ARBA" id="ARBA00023136"/>
    </source>
</evidence>
<feature type="transmembrane region" description="Helical" evidence="7">
    <location>
        <begin position="89"/>
        <end position="107"/>
    </location>
</feature>
<dbReference type="EMBL" id="CP036425">
    <property type="protein sequence ID" value="QDU34492.1"/>
    <property type="molecule type" value="Genomic_DNA"/>
</dbReference>
<keyword evidence="6 7" id="KW-0472">Membrane</keyword>
<comment type="subcellular location">
    <subcellularLocation>
        <location evidence="1">Cell membrane</location>
        <topology evidence="1">Multi-pass membrane protein</topology>
    </subcellularLocation>
</comment>
<evidence type="ECO:0000256" key="2">
    <source>
        <dbReference type="ARBA" id="ARBA00006679"/>
    </source>
</evidence>
<dbReference type="Proteomes" id="UP000317369">
    <property type="component" value="Chromosome"/>
</dbReference>
<evidence type="ECO:0000256" key="5">
    <source>
        <dbReference type="ARBA" id="ARBA00022989"/>
    </source>
</evidence>